<feature type="domain" description="Fe/B12 periplasmic-binding" evidence="1">
    <location>
        <begin position="102"/>
        <end position="375"/>
    </location>
</feature>
<reference evidence="2 3" key="1">
    <citation type="journal article" date="2020" name="Microorganisms">
        <title>Simultaneous Genome Sequencing of Prosthecochloris ethylica and Desulfuromonas acetoxidans within a Syntrophic Mixture Reveals Unique Pili and Protein Interactions.</title>
        <authorList>
            <person name="Kyndt J.A."/>
            <person name="Van Beeumen J.J."/>
            <person name="Meyer T.E."/>
        </authorList>
    </citation>
    <scope>NUCLEOTIDE SEQUENCE [LARGE SCALE GENOMIC DNA]</scope>
    <source>
        <strain evidence="2 3">N3</strain>
    </source>
</reference>
<dbReference type="InterPro" id="IPR050902">
    <property type="entry name" value="ABC_Transporter_SBP"/>
</dbReference>
<evidence type="ECO:0000259" key="1">
    <source>
        <dbReference type="PROSITE" id="PS50983"/>
    </source>
</evidence>
<dbReference type="Proteomes" id="UP000619838">
    <property type="component" value="Unassembled WGS sequence"/>
</dbReference>
<dbReference type="PANTHER" id="PTHR30535">
    <property type="entry name" value="VITAMIN B12-BINDING PROTEIN"/>
    <property type="match status" value="1"/>
</dbReference>
<accession>A0ABR9XSC8</accession>
<dbReference type="Pfam" id="PF01497">
    <property type="entry name" value="Peripla_BP_2"/>
    <property type="match status" value="1"/>
</dbReference>
<protein>
    <submittedName>
        <fullName evidence="2">ABC transporter substrate-binding protein</fullName>
    </submittedName>
</protein>
<proteinExistence type="predicted"/>
<dbReference type="EMBL" id="JADGII010000009">
    <property type="protein sequence ID" value="MBF0636879.1"/>
    <property type="molecule type" value="Genomic_DNA"/>
</dbReference>
<dbReference type="RefSeq" id="WP_175186662.1">
    <property type="nucleotide sequence ID" value="NZ_JABVZQ010000001.1"/>
</dbReference>
<sequence>MRGLSAQSFGAACLWLLIAAALLFSGCNPSQEHGARERSAEPEQPEVVYARKFSLGWQSGYRVVRVASPEHSLEHTYILVPEHRPLPNNSDGATVLRIPLKSVTCENGFQVSLLDMLGAFGAIRGVSGKTRIGHEQVHEKIDSGELAVTGFMRRMNMETLLRLDPDLAFVNVSSVSSDVFEKMRAYGLSTGYFCASLEEHPLGTLEWIKFMGAFFQQDSLAAALFREREKAYLELQQKTRNLDQRPSVIAGYSRKGAWSTMGSSRWFATMLDHAGASYLYEGLGLERGHILSHEVAMDAGIRAGYWVNTHFRVRDLDALLGMDRRYGLFTSVRQKTVYNNNHSRFSNGRSRFWDVGMTEPHVILADLIRIFHPDLLPDHDLVYYHRLLYNDAR</sequence>
<comment type="caution">
    <text evidence="2">The sequence shown here is derived from an EMBL/GenBank/DDBJ whole genome shotgun (WGS) entry which is preliminary data.</text>
</comment>
<dbReference type="Gene3D" id="3.40.50.1980">
    <property type="entry name" value="Nitrogenase molybdenum iron protein domain"/>
    <property type="match status" value="2"/>
</dbReference>
<dbReference type="PROSITE" id="PS51257">
    <property type="entry name" value="PROKAR_LIPOPROTEIN"/>
    <property type="match status" value="1"/>
</dbReference>
<gene>
    <name evidence="2" type="ORF">INT08_06795</name>
</gene>
<keyword evidence="3" id="KW-1185">Reference proteome</keyword>
<evidence type="ECO:0000313" key="2">
    <source>
        <dbReference type="EMBL" id="MBF0636879.1"/>
    </source>
</evidence>
<dbReference type="PROSITE" id="PS50983">
    <property type="entry name" value="FE_B12_PBP"/>
    <property type="match status" value="1"/>
</dbReference>
<organism evidence="2 3">
    <name type="scientific">Prosthecochloris ethylica</name>
    <dbReference type="NCBI Taxonomy" id="2743976"/>
    <lineage>
        <taxon>Bacteria</taxon>
        <taxon>Pseudomonadati</taxon>
        <taxon>Chlorobiota</taxon>
        <taxon>Chlorobiia</taxon>
        <taxon>Chlorobiales</taxon>
        <taxon>Chlorobiaceae</taxon>
        <taxon>Prosthecochloris</taxon>
    </lineage>
</organism>
<dbReference type="SUPFAM" id="SSF53807">
    <property type="entry name" value="Helical backbone' metal receptor"/>
    <property type="match status" value="1"/>
</dbReference>
<evidence type="ECO:0000313" key="3">
    <source>
        <dbReference type="Proteomes" id="UP000619838"/>
    </source>
</evidence>
<dbReference type="InterPro" id="IPR002491">
    <property type="entry name" value="ABC_transptr_periplasmic_BD"/>
</dbReference>
<name>A0ABR9XSC8_9CHLB</name>
<dbReference type="PANTHER" id="PTHR30535:SF34">
    <property type="entry name" value="MOLYBDATE-BINDING PROTEIN MOLA"/>
    <property type="match status" value="1"/>
</dbReference>